<accession>A0A067MKA3</accession>
<dbReference type="InParanoid" id="A0A067MKA3"/>
<organism evidence="1 2">
    <name type="scientific">Botryobasidium botryosum (strain FD-172 SS1)</name>
    <dbReference type="NCBI Taxonomy" id="930990"/>
    <lineage>
        <taxon>Eukaryota</taxon>
        <taxon>Fungi</taxon>
        <taxon>Dikarya</taxon>
        <taxon>Basidiomycota</taxon>
        <taxon>Agaricomycotina</taxon>
        <taxon>Agaricomycetes</taxon>
        <taxon>Cantharellales</taxon>
        <taxon>Botryobasidiaceae</taxon>
        <taxon>Botryobasidium</taxon>
    </lineage>
</organism>
<dbReference type="EMBL" id="KL198030">
    <property type="protein sequence ID" value="KDQ15969.1"/>
    <property type="molecule type" value="Genomic_DNA"/>
</dbReference>
<gene>
    <name evidence="1" type="ORF">BOTBODRAFT_80596</name>
</gene>
<dbReference type="STRING" id="930990.A0A067MKA3"/>
<evidence type="ECO:0000313" key="2">
    <source>
        <dbReference type="Proteomes" id="UP000027195"/>
    </source>
</evidence>
<feature type="non-terminal residue" evidence="1">
    <location>
        <position position="196"/>
    </location>
</feature>
<dbReference type="OrthoDB" id="3269001at2759"/>
<keyword evidence="2" id="KW-1185">Reference proteome</keyword>
<dbReference type="AlphaFoldDB" id="A0A067MKA3"/>
<name>A0A067MKA3_BOTB1</name>
<reference evidence="2" key="1">
    <citation type="journal article" date="2014" name="Proc. Natl. Acad. Sci. U.S.A.">
        <title>Extensive sampling of basidiomycete genomes demonstrates inadequacy of the white-rot/brown-rot paradigm for wood decay fungi.</title>
        <authorList>
            <person name="Riley R."/>
            <person name="Salamov A.A."/>
            <person name="Brown D.W."/>
            <person name="Nagy L.G."/>
            <person name="Floudas D."/>
            <person name="Held B.W."/>
            <person name="Levasseur A."/>
            <person name="Lombard V."/>
            <person name="Morin E."/>
            <person name="Otillar R."/>
            <person name="Lindquist E.A."/>
            <person name="Sun H."/>
            <person name="LaButti K.M."/>
            <person name="Schmutz J."/>
            <person name="Jabbour D."/>
            <person name="Luo H."/>
            <person name="Baker S.E."/>
            <person name="Pisabarro A.G."/>
            <person name="Walton J.D."/>
            <person name="Blanchette R.A."/>
            <person name="Henrissat B."/>
            <person name="Martin F."/>
            <person name="Cullen D."/>
            <person name="Hibbett D.S."/>
            <person name="Grigoriev I.V."/>
        </authorList>
    </citation>
    <scope>NUCLEOTIDE SEQUENCE [LARGE SCALE GENOMIC DNA]</scope>
    <source>
        <strain evidence="2">FD-172 SS1</strain>
    </source>
</reference>
<dbReference type="Proteomes" id="UP000027195">
    <property type="component" value="Unassembled WGS sequence"/>
</dbReference>
<protein>
    <submittedName>
        <fullName evidence="1">Uncharacterized protein</fullName>
    </submittedName>
</protein>
<dbReference type="PANTHER" id="PTHR46579">
    <property type="entry name" value="F5/8 TYPE C DOMAIN-CONTAINING PROTEIN-RELATED"/>
    <property type="match status" value="1"/>
</dbReference>
<evidence type="ECO:0000313" key="1">
    <source>
        <dbReference type="EMBL" id="KDQ15969.1"/>
    </source>
</evidence>
<proteinExistence type="predicted"/>
<sequence length="196" mass="22246">MVCLNLPPHLRFLPENMYLAGLVPGPHPLTGHKHNHFLDILVDQLETSFHPGLFFTKTASYPLGRRARAALVGVVSDVVAARSSTGLGPSTRGDNLCSFCGISKGAMENFDRTQWPDRDDDAHRKLAEQWRDASTEAERDDIFSRYGIRWTPFFRLSYWNPRKMVVIDSMHNLLLGVLKRHCLTLWGMNDDRPDGD</sequence>
<dbReference type="HOGENOM" id="CLU_078867_1_0_1"/>
<dbReference type="PANTHER" id="PTHR46579:SF2">
    <property type="entry name" value="C2H2-TYPE DOMAIN-CONTAINING PROTEIN"/>
    <property type="match status" value="1"/>
</dbReference>